<name>A0A218WVJ7_PUNGR</name>
<dbReference type="EMBL" id="MTKT01002956">
    <property type="protein sequence ID" value="OWM76854.1"/>
    <property type="molecule type" value="Genomic_DNA"/>
</dbReference>
<reference evidence="3" key="1">
    <citation type="journal article" date="2017" name="Plant J.">
        <title>The pomegranate (Punica granatum L.) genome and the genomics of punicalagin biosynthesis.</title>
        <authorList>
            <person name="Qin G."/>
            <person name="Xu C."/>
            <person name="Ming R."/>
            <person name="Tang H."/>
            <person name="Guyot R."/>
            <person name="Kramer E.M."/>
            <person name="Hu Y."/>
            <person name="Yi X."/>
            <person name="Qi Y."/>
            <person name="Xu X."/>
            <person name="Gao Z."/>
            <person name="Pan H."/>
            <person name="Jian J."/>
            <person name="Tian Y."/>
            <person name="Yue Z."/>
            <person name="Xu Y."/>
        </authorList>
    </citation>
    <scope>NUCLEOTIDE SEQUENCE [LARGE SCALE GENOMIC DNA]</scope>
    <source>
        <strain evidence="3">cv. Dabenzi</strain>
    </source>
</reference>
<comment type="caution">
    <text evidence="2">The sequence shown here is derived from an EMBL/GenBank/DDBJ whole genome shotgun (WGS) entry which is preliminary data.</text>
</comment>
<evidence type="ECO:0000313" key="3">
    <source>
        <dbReference type="Proteomes" id="UP000197138"/>
    </source>
</evidence>
<dbReference type="Proteomes" id="UP000197138">
    <property type="component" value="Unassembled WGS sequence"/>
</dbReference>
<feature type="region of interest" description="Disordered" evidence="1">
    <location>
        <begin position="88"/>
        <end position="133"/>
    </location>
</feature>
<proteinExistence type="predicted"/>
<protein>
    <submittedName>
        <fullName evidence="2">Uncharacterized protein</fullName>
    </submittedName>
</protein>
<evidence type="ECO:0000313" key="2">
    <source>
        <dbReference type="EMBL" id="OWM76854.1"/>
    </source>
</evidence>
<gene>
    <name evidence="2" type="ORF">CDL15_Pgr015113</name>
</gene>
<accession>A0A218WVJ7</accession>
<sequence length="133" mass="14496">MCLALGAYCHLMVVGRPLLWGKPELPRGAVHLEGGNCTSANGRDASSSSLRELGRAWTVTKQHRQQLRELMRCGSLVTRSLRSVSIVMSNKRGATKSSSNTRRLENVHHSSGKLEQLDNAKLDGLNEDSGSVN</sequence>
<evidence type="ECO:0000256" key="1">
    <source>
        <dbReference type="SAM" id="MobiDB-lite"/>
    </source>
</evidence>
<organism evidence="2 3">
    <name type="scientific">Punica granatum</name>
    <name type="common">Pomegranate</name>
    <dbReference type="NCBI Taxonomy" id="22663"/>
    <lineage>
        <taxon>Eukaryota</taxon>
        <taxon>Viridiplantae</taxon>
        <taxon>Streptophyta</taxon>
        <taxon>Embryophyta</taxon>
        <taxon>Tracheophyta</taxon>
        <taxon>Spermatophyta</taxon>
        <taxon>Magnoliopsida</taxon>
        <taxon>eudicotyledons</taxon>
        <taxon>Gunneridae</taxon>
        <taxon>Pentapetalae</taxon>
        <taxon>rosids</taxon>
        <taxon>malvids</taxon>
        <taxon>Myrtales</taxon>
        <taxon>Lythraceae</taxon>
        <taxon>Punica</taxon>
    </lineage>
</organism>
<dbReference type="AlphaFoldDB" id="A0A218WVJ7"/>